<proteinExistence type="predicted"/>
<dbReference type="EMBL" id="MU005994">
    <property type="protein sequence ID" value="KAF2859328.1"/>
    <property type="molecule type" value="Genomic_DNA"/>
</dbReference>
<reference evidence="1" key="1">
    <citation type="journal article" date="2020" name="Stud. Mycol.">
        <title>101 Dothideomycetes genomes: a test case for predicting lifestyles and emergence of pathogens.</title>
        <authorList>
            <person name="Haridas S."/>
            <person name="Albert R."/>
            <person name="Binder M."/>
            <person name="Bloem J."/>
            <person name="Labutti K."/>
            <person name="Salamov A."/>
            <person name="Andreopoulos B."/>
            <person name="Baker S."/>
            <person name="Barry K."/>
            <person name="Bills G."/>
            <person name="Bluhm B."/>
            <person name="Cannon C."/>
            <person name="Castanera R."/>
            <person name="Culley D."/>
            <person name="Daum C."/>
            <person name="Ezra D."/>
            <person name="Gonzalez J."/>
            <person name="Henrissat B."/>
            <person name="Kuo A."/>
            <person name="Liang C."/>
            <person name="Lipzen A."/>
            <person name="Lutzoni F."/>
            <person name="Magnuson J."/>
            <person name="Mondo S."/>
            <person name="Nolan M."/>
            <person name="Ohm R."/>
            <person name="Pangilinan J."/>
            <person name="Park H.-J."/>
            <person name="Ramirez L."/>
            <person name="Alfaro M."/>
            <person name="Sun H."/>
            <person name="Tritt A."/>
            <person name="Yoshinaga Y."/>
            <person name="Zwiers L.-H."/>
            <person name="Turgeon B."/>
            <person name="Goodwin S."/>
            <person name="Spatafora J."/>
            <person name="Crous P."/>
            <person name="Grigoriev I."/>
        </authorList>
    </citation>
    <scope>NUCLEOTIDE SEQUENCE</scope>
    <source>
        <strain evidence="1">CBS 480.64</strain>
    </source>
</reference>
<name>A0A6A7BXT8_9PEZI</name>
<accession>A0A6A7BXT8</accession>
<protein>
    <submittedName>
        <fullName evidence="1">Uncharacterized protein</fullName>
    </submittedName>
</protein>
<sequence>MSTFPPTLGTALLPHLLAASIPLFSLLTINHSWSYFILGCIWSAAPLKQFLHLLPSRRPYYASKVRILKICTTQTSAHHAATAGLHFSATELEALSLSDEGYIGFWRWMQYFPSTLTRPALGECVNVERLEIDVLWVFWDLGRVMAFVDACRGLRSLRVEGRGARLGLQYEFLRCLEVKRGLVEVDFGFVVHLGAERDVMALPEWEVEEKFRSLERARMRVRGEDVLFVYRVARVVENLRLLVCTPEPRGGLVVMQAIEFLPVLATGNLRTDEVLGRITTLRELVVIGNESTLILVDDRAFLALVRLGKELRLLTLKSDGVGMTQT</sequence>
<evidence type="ECO:0000313" key="2">
    <source>
        <dbReference type="Proteomes" id="UP000799421"/>
    </source>
</evidence>
<evidence type="ECO:0000313" key="1">
    <source>
        <dbReference type="EMBL" id="KAF2859328.1"/>
    </source>
</evidence>
<dbReference type="Proteomes" id="UP000799421">
    <property type="component" value="Unassembled WGS sequence"/>
</dbReference>
<keyword evidence="2" id="KW-1185">Reference proteome</keyword>
<gene>
    <name evidence="1" type="ORF">K470DRAFT_271639</name>
</gene>
<dbReference type="AlphaFoldDB" id="A0A6A7BXT8"/>
<organism evidence="1 2">
    <name type="scientific">Piedraia hortae CBS 480.64</name>
    <dbReference type="NCBI Taxonomy" id="1314780"/>
    <lineage>
        <taxon>Eukaryota</taxon>
        <taxon>Fungi</taxon>
        <taxon>Dikarya</taxon>
        <taxon>Ascomycota</taxon>
        <taxon>Pezizomycotina</taxon>
        <taxon>Dothideomycetes</taxon>
        <taxon>Dothideomycetidae</taxon>
        <taxon>Capnodiales</taxon>
        <taxon>Piedraiaceae</taxon>
        <taxon>Piedraia</taxon>
    </lineage>
</organism>